<dbReference type="EMBL" id="DF238805">
    <property type="protein sequence ID" value="GAC96645.1"/>
    <property type="molecule type" value="Genomic_DNA"/>
</dbReference>
<dbReference type="AlphaFoldDB" id="R9PEW7"/>
<accession>R9PEW7</accession>
<keyword evidence="2" id="KW-1185">Reference proteome</keyword>
<reference evidence="2" key="1">
    <citation type="journal article" date="2013" name="Genome Announc.">
        <title>Draft genome sequence of the basidiomycetous yeast-like fungus Pseudozyma hubeiensis SY62, which produces an abundant amount of the biosurfactant mannosylerythritol lipids.</title>
        <authorList>
            <person name="Konishi M."/>
            <person name="Hatada Y."/>
            <person name="Horiuchi J."/>
        </authorList>
    </citation>
    <scope>NUCLEOTIDE SEQUENCE [LARGE SCALE GENOMIC DNA]</scope>
    <source>
        <strain evidence="2">SY62</strain>
    </source>
</reference>
<dbReference type="HOGENOM" id="CLU_1283768_0_0_1"/>
<name>R9PEW7_PSEHS</name>
<dbReference type="GeneID" id="24109511"/>
<sequence length="215" mass="24151">MACVELLDRPKSLNSGRVTAAATHWTLTGRSAIQRRLWIGVDAQRCTQKALETSSLHRSGPCMALPETRGTSQPLNAGQGRNFHDLHGFTQEASRNFRENLKMSTDTDLPSRHASSTRFEKRGLLDRQIRVMLVPKQSAPWCMLRRRDVLHTKGIRCTSKTMVPEAHSAIPGRACMTSANPRHHLQRRELASSALHCDGKNLDFVLLVFWSTELS</sequence>
<dbReference type="Proteomes" id="UP000014071">
    <property type="component" value="Unassembled WGS sequence"/>
</dbReference>
<protein>
    <submittedName>
        <fullName evidence="1">MYG1 protein</fullName>
    </submittedName>
</protein>
<organism evidence="1 2">
    <name type="scientific">Pseudozyma hubeiensis (strain SY62)</name>
    <name type="common">Yeast</name>
    <dbReference type="NCBI Taxonomy" id="1305764"/>
    <lineage>
        <taxon>Eukaryota</taxon>
        <taxon>Fungi</taxon>
        <taxon>Dikarya</taxon>
        <taxon>Basidiomycota</taxon>
        <taxon>Ustilaginomycotina</taxon>
        <taxon>Ustilaginomycetes</taxon>
        <taxon>Ustilaginales</taxon>
        <taxon>Ustilaginaceae</taxon>
        <taxon>Pseudozyma</taxon>
    </lineage>
</organism>
<proteinExistence type="predicted"/>
<gene>
    <name evidence="1" type="ORF">PHSY_004228</name>
</gene>
<dbReference type="RefSeq" id="XP_012190232.1">
    <property type="nucleotide sequence ID" value="XM_012334842.1"/>
</dbReference>
<evidence type="ECO:0000313" key="1">
    <source>
        <dbReference type="EMBL" id="GAC96645.1"/>
    </source>
</evidence>
<evidence type="ECO:0000313" key="2">
    <source>
        <dbReference type="Proteomes" id="UP000014071"/>
    </source>
</evidence>